<reference evidence="1" key="1">
    <citation type="submission" date="2018-02" db="EMBL/GenBank/DDBJ databases">
        <authorList>
            <person name="Cohen D.B."/>
            <person name="Kent A.D."/>
        </authorList>
    </citation>
    <scope>NUCLEOTIDE SEQUENCE</scope>
</reference>
<dbReference type="EMBL" id="OIVN01002136">
    <property type="protein sequence ID" value="SPD00926.1"/>
    <property type="molecule type" value="Genomic_DNA"/>
</dbReference>
<protein>
    <submittedName>
        <fullName evidence="1">Uncharacterized protein</fullName>
    </submittedName>
</protein>
<sequence>MSDFDVLGAVGKLALPNFCKVPDLRESELGFVRYDPANRGHRSVFGPFEDSFPIGIPARPGKILAIREFHVVHECVFFPTCSGLHKRGNVGGKVPEFSAQPYFVGLFSRAGPCTEASLGSQDMILRTEAVGKFLMPRVLTITRSFLVRFRPVKYRIEALIMLSAWSTVRSNLGQTWSTLVNLGKTWSDFGKCAPDHVLRLFDVAGLRQIRPAWNVGQRINDSIFARSDFLGFLTAVAQFVSVRVPVLPGSKWAFQGLEKIGRDAKRRTQIDDQFSPTRPTGKHLSIPTFLFSFERSD</sequence>
<gene>
    <name evidence="1" type="ORF">FSB_LOCUS28808</name>
</gene>
<accession>A0A2N9GEB6</accession>
<dbReference type="AlphaFoldDB" id="A0A2N9GEB6"/>
<organism evidence="1">
    <name type="scientific">Fagus sylvatica</name>
    <name type="common">Beechnut</name>
    <dbReference type="NCBI Taxonomy" id="28930"/>
    <lineage>
        <taxon>Eukaryota</taxon>
        <taxon>Viridiplantae</taxon>
        <taxon>Streptophyta</taxon>
        <taxon>Embryophyta</taxon>
        <taxon>Tracheophyta</taxon>
        <taxon>Spermatophyta</taxon>
        <taxon>Magnoliopsida</taxon>
        <taxon>eudicotyledons</taxon>
        <taxon>Gunneridae</taxon>
        <taxon>Pentapetalae</taxon>
        <taxon>rosids</taxon>
        <taxon>fabids</taxon>
        <taxon>Fagales</taxon>
        <taxon>Fagaceae</taxon>
        <taxon>Fagus</taxon>
    </lineage>
</organism>
<proteinExistence type="predicted"/>
<evidence type="ECO:0000313" key="1">
    <source>
        <dbReference type="EMBL" id="SPD00926.1"/>
    </source>
</evidence>
<name>A0A2N9GEB6_FAGSY</name>